<protein>
    <submittedName>
        <fullName evidence="2">Uncharacterized protein</fullName>
    </submittedName>
</protein>
<dbReference type="RefSeq" id="WP_235703202.1">
    <property type="nucleotide sequence ID" value="NZ_JAKGBZ010000006.1"/>
</dbReference>
<name>A0ABS9DW13_9PROT</name>
<dbReference type="Proteomes" id="UP001521209">
    <property type="component" value="Unassembled WGS sequence"/>
</dbReference>
<sequence length="135" mass="14966">MESFWLLVSGRIGSVIHRAYRPSVCPGGNRPAQSHGVRWLRHGRRARAPPVFLDVSFEFNRLTKDIAIKLVNSIRGIGVSIASNSDNPINFPQAISRLAQIRPLIALLHHPASVRHPCSKQEWSPPHHGNPPGNP</sequence>
<organism evidence="2 3">
    <name type="scientific">Acidiphilium iwatense</name>
    <dbReference type="NCBI Taxonomy" id="768198"/>
    <lineage>
        <taxon>Bacteria</taxon>
        <taxon>Pseudomonadati</taxon>
        <taxon>Pseudomonadota</taxon>
        <taxon>Alphaproteobacteria</taxon>
        <taxon>Acetobacterales</taxon>
        <taxon>Acidocellaceae</taxon>
        <taxon>Acidiphilium</taxon>
    </lineage>
</organism>
<proteinExistence type="predicted"/>
<dbReference type="EMBL" id="JAKGBZ010000006">
    <property type="protein sequence ID" value="MCF3945970.1"/>
    <property type="molecule type" value="Genomic_DNA"/>
</dbReference>
<comment type="caution">
    <text evidence="2">The sequence shown here is derived from an EMBL/GenBank/DDBJ whole genome shotgun (WGS) entry which is preliminary data.</text>
</comment>
<evidence type="ECO:0000256" key="1">
    <source>
        <dbReference type="SAM" id="MobiDB-lite"/>
    </source>
</evidence>
<reference evidence="2 3" key="1">
    <citation type="submission" date="2022-01" db="EMBL/GenBank/DDBJ databases">
        <authorList>
            <person name="Won M."/>
            <person name="Kim S.-J."/>
            <person name="Kwon S.-W."/>
        </authorList>
    </citation>
    <scope>NUCLEOTIDE SEQUENCE [LARGE SCALE GENOMIC DNA]</scope>
    <source>
        <strain evidence="2 3">KCTC 23505</strain>
    </source>
</reference>
<gene>
    <name evidence="2" type="ORF">L2A60_04625</name>
</gene>
<keyword evidence="3" id="KW-1185">Reference proteome</keyword>
<evidence type="ECO:0000313" key="3">
    <source>
        <dbReference type="Proteomes" id="UP001521209"/>
    </source>
</evidence>
<feature type="region of interest" description="Disordered" evidence="1">
    <location>
        <begin position="116"/>
        <end position="135"/>
    </location>
</feature>
<accession>A0ABS9DW13</accession>
<evidence type="ECO:0000313" key="2">
    <source>
        <dbReference type="EMBL" id="MCF3945970.1"/>
    </source>
</evidence>